<sequence length="97" mass="10451">MERPVIATTAGGLAELVTDQTGYSARPADPASLADALARALAADTADRARLRAAGRHLAATYDYDRIVHRFLCDIAPWTMRTGPAHYRTGHVTDQST</sequence>
<name>A0ABR7LVW8_9ACTN</name>
<organism evidence="1 2">
    <name type="scientific">Actinomadura alba</name>
    <dbReference type="NCBI Taxonomy" id="406431"/>
    <lineage>
        <taxon>Bacteria</taxon>
        <taxon>Bacillati</taxon>
        <taxon>Actinomycetota</taxon>
        <taxon>Actinomycetes</taxon>
        <taxon>Streptosporangiales</taxon>
        <taxon>Thermomonosporaceae</taxon>
        <taxon>Actinomadura</taxon>
    </lineage>
</organism>
<dbReference type="Pfam" id="PF13692">
    <property type="entry name" value="Glyco_trans_1_4"/>
    <property type="match status" value="1"/>
</dbReference>
<reference evidence="1 2" key="1">
    <citation type="submission" date="2020-06" db="EMBL/GenBank/DDBJ databases">
        <title>Actinomadura xiongansis sp. nov., isolated from soil of Baiyangdian.</title>
        <authorList>
            <person name="Zhang X."/>
        </authorList>
    </citation>
    <scope>NUCLEOTIDE SEQUENCE [LARGE SCALE GENOMIC DNA]</scope>
    <source>
        <strain evidence="1 2">HBUM206468</strain>
    </source>
</reference>
<accession>A0ABR7LVW8</accession>
<comment type="caution">
    <text evidence="1">The sequence shown here is derived from an EMBL/GenBank/DDBJ whole genome shotgun (WGS) entry which is preliminary data.</text>
</comment>
<keyword evidence="2" id="KW-1185">Reference proteome</keyword>
<evidence type="ECO:0008006" key="3">
    <source>
        <dbReference type="Google" id="ProtNLM"/>
    </source>
</evidence>
<dbReference type="Proteomes" id="UP000805614">
    <property type="component" value="Unassembled WGS sequence"/>
</dbReference>
<proteinExistence type="predicted"/>
<dbReference type="RefSeq" id="WP_344394487.1">
    <property type="nucleotide sequence ID" value="NZ_BAAAOK010000001.1"/>
</dbReference>
<gene>
    <name evidence="1" type="ORF">HKK74_24630</name>
</gene>
<evidence type="ECO:0000313" key="2">
    <source>
        <dbReference type="Proteomes" id="UP000805614"/>
    </source>
</evidence>
<evidence type="ECO:0000313" key="1">
    <source>
        <dbReference type="EMBL" id="MBC6468657.1"/>
    </source>
</evidence>
<dbReference type="Gene3D" id="3.40.50.2000">
    <property type="entry name" value="Glycogen Phosphorylase B"/>
    <property type="match status" value="1"/>
</dbReference>
<dbReference type="EMBL" id="JABVEC010000020">
    <property type="protein sequence ID" value="MBC6468657.1"/>
    <property type="molecule type" value="Genomic_DNA"/>
</dbReference>
<dbReference type="SUPFAM" id="SSF53756">
    <property type="entry name" value="UDP-Glycosyltransferase/glycogen phosphorylase"/>
    <property type="match status" value="1"/>
</dbReference>
<protein>
    <recommendedName>
        <fullName evidence="3">Glycosyl transferases group 1 family protein</fullName>
    </recommendedName>
</protein>